<organism evidence="3 4">
    <name type="scientific">Cylindrotheca closterium</name>
    <dbReference type="NCBI Taxonomy" id="2856"/>
    <lineage>
        <taxon>Eukaryota</taxon>
        <taxon>Sar</taxon>
        <taxon>Stramenopiles</taxon>
        <taxon>Ochrophyta</taxon>
        <taxon>Bacillariophyta</taxon>
        <taxon>Bacillariophyceae</taxon>
        <taxon>Bacillariophycidae</taxon>
        <taxon>Bacillariales</taxon>
        <taxon>Bacillariaceae</taxon>
        <taxon>Cylindrotheca</taxon>
    </lineage>
</organism>
<evidence type="ECO:0000259" key="2">
    <source>
        <dbReference type="PROSITE" id="PS50076"/>
    </source>
</evidence>
<proteinExistence type="predicted"/>
<dbReference type="PROSITE" id="PS00636">
    <property type="entry name" value="DNAJ_1"/>
    <property type="match status" value="1"/>
</dbReference>
<protein>
    <recommendedName>
        <fullName evidence="2">J domain-containing protein</fullName>
    </recommendedName>
</protein>
<gene>
    <name evidence="3" type="ORF">CYCCA115_LOCUS19279</name>
</gene>
<dbReference type="PANTHER" id="PTHR43948">
    <property type="entry name" value="DNAJ HOMOLOG SUBFAMILY B"/>
    <property type="match status" value="1"/>
</dbReference>
<dbReference type="EMBL" id="CAKOGP040002091">
    <property type="protein sequence ID" value="CAJ1961603.1"/>
    <property type="molecule type" value="Genomic_DNA"/>
</dbReference>
<evidence type="ECO:0000256" key="1">
    <source>
        <dbReference type="SAM" id="MobiDB-lite"/>
    </source>
</evidence>
<comment type="caution">
    <text evidence="3">The sequence shown here is derived from an EMBL/GenBank/DDBJ whole genome shotgun (WGS) entry which is preliminary data.</text>
</comment>
<name>A0AAD2JLS6_9STRA</name>
<dbReference type="PRINTS" id="PR00625">
    <property type="entry name" value="JDOMAIN"/>
</dbReference>
<dbReference type="PANTHER" id="PTHR43948:SF14">
    <property type="entry name" value="PROTEIN DNAJ, PUTATIVE-RELATED"/>
    <property type="match status" value="1"/>
</dbReference>
<accession>A0AAD2JLS6</accession>
<dbReference type="CDD" id="cd06257">
    <property type="entry name" value="DnaJ"/>
    <property type="match status" value="1"/>
</dbReference>
<dbReference type="Proteomes" id="UP001295423">
    <property type="component" value="Unassembled WGS sequence"/>
</dbReference>
<dbReference type="GO" id="GO:0051082">
    <property type="term" value="F:unfolded protein binding"/>
    <property type="evidence" value="ECO:0007669"/>
    <property type="project" value="TreeGrafter"/>
</dbReference>
<dbReference type="Gene3D" id="1.10.287.110">
    <property type="entry name" value="DnaJ domain"/>
    <property type="match status" value="1"/>
</dbReference>
<dbReference type="GO" id="GO:0051087">
    <property type="term" value="F:protein-folding chaperone binding"/>
    <property type="evidence" value="ECO:0007669"/>
    <property type="project" value="TreeGrafter"/>
</dbReference>
<feature type="region of interest" description="Disordered" evidence="1">
    <location>
        <begin position="67"/>
        <end position="95"/>
    </location>
</feature>
<dbReference type="InterPro" id="IPR036869">
    <property type="entry name" value="J_dom_sf"/>
</dbReference>
<dbReference type="PROSITE" id="PS50076">
    <property type="entry name" value="DNAJ_2"/>
    <property type="match status" value="1"/>
</dbReference>
<dbReference type="GO" id="GO:0005737">
    <property type="term" value="C:cytoplasm"/>
    <property type="evidence" value="ECO:0007669"/>
    <property type="project" value="TreeGrafter"/>
</dbReference>
<dbReference type="InterPro" id="IPR018253">
    <property type="entry name" value="DnaJ_domain_CS"/>
</dbReference>
<feature type="compositionally biased region" description="Low complexity" evidence="1">
    <location>
        <begin position="236"/>
        <end position="245"/>
    </location>
</feature>
<feature type="domain" description="J" evidence="2">
    <location>
        <begin position="6"/>
        <end position="74"/>
    </location>
</feature>
<feature type="compositionally biased region" description="Basic residues" evidence="1">
    <location>
        <begin position="311"/>
        <end position="324"/>
    </location>
</feature>
<evidence type="ECO:0000313" key="3">
    <source>
        <dbReference type="EMBL" id="CAJ1961603.1"/>
    </source>
</evidence>
<dbReference type="Pfam" id="PF00226">
    <property type="entry name" value="DnaJ"/>
    <property type="match status" value="1"/>
</dbReference>
<dbReference type="SUPFAM" id="SSF46565">
    <property type="entry name" value="Chaperone J-domain"/>
    <property type="match status" value="1"/>
</dbReference>
<keyword evidence="4" id="KW-1185">Reference proteome</keyword>
<feature type="compositionally biased region" description="Polar residues" evidence="1">
    <location>
        <begin position="263"/>
        <end position="275"/>
    </location>
</feature>
<dbReference type="GO" id="GO:0044183">
    <property type="term" value="F:protein folding chaperone"/>
    <property type="evidence" value="ECO:0007669"/>
    <property type="project" value="TreeGrafter"/>
</dbReference>
<feature type="region of interest" description="Disordered" evidence="1">
    <location>
        <begin position="222"/>
        <end position="248"/>
    </location>
</feature>
<dbReference type="InterPro" id="IPR001623">
    <property type="entry name" value="DnaJ_domain"/>
</dbReference>
<dbReference type="AlphaFoldDB" id="A0AAD2JLS6"/>
<dbReference type="SMART" id="SM00271">
    <property type="entry name" value="DnaJ"/>
    <property type="match status" value="1"/>
</dbReference>
<reference evidence="3" key="1">
    <citation type="submission" date="2023-08" db="EMBL/GenBank/DDBJ databases">
        <authorList>
            <person name="Audoor S."/>
            <person name="Bilcke G."/>
        </authorList>
    </citation>
    <scope>NUCLEOTIDE SEQUENCE</scope>
</reference>
<feature type="region of interest" description="Disordered" evidence="1">
    <location>
        <begin position="263"/>
        <end position="324"/>
    </location>
</feature>
<sequence>MDDGDNPYEVLGLPEEATDAQIKKAYRKLALKNHPDKQTTDEGRQHAHAKFAKISNAYELLSDAKKKQEFDHQRKYGTAAGARSRETSSASRHRSRDHFENNHFHNHFQHFRFHDPFEIFEQFVRQETGGNGAQVPNGSSSSSRSPFDDPFFQNPMGMGGMGMGMGGMMGGASLFNDPFFGSGNGGVLFGRSSMGGTAGLGQDPFAMMQQQTMMPMMGGTSSFTTSSTSLGGGPGMVSTSTSTSTRIVNGRRQTVTETVIQNPDGTVQRQVQTSGDDPAVLEEPTRQQLTGGTHARASIPQLAIGEEGTKAPKRKKKRTKVVKD</sequence>
<evidence type="ECO:0000313" key="4">
    <source>
        <dbReference type="Proteomes" id="UP001295423"/>
    </source>
</evidence>
<dbReference type="GO" id="GO:0005634">
    <property type="term" value="C:nucleus"/>
    <property type="evidence" value="ECO:0007669"/>
    <property type="project" value="TreeGrafter"/>
</dbReference>